<dbReference type="Pfam" id="PF06347">
    <property type="entry name" value="SH3_4"/>
    <property type="match status" value="2"/>
</dbReference>
<reference evidence="2 3" key="1">
    <citation type="submission" date="2022-12" db="EMBL/GenBank/DDBJ databases">
        <title>Sphingomonas abieness sp. nov., an endophytic bacterium isolated from Abies koreana.</title>
        <authorList>
            <person name="Jiang L."/>
            <person name="Lee J."/>
        </authorList>
    </citation>
    <scope>NUCLEOTIDE SEQUENCE [LARGE SCALE GENOMIC DNA]</scope>
    <source>
        <strain evidence="3">PAMB 00755</strain>
    </source>
</reference>
<name>A0ABY7NRD5_9SPHN</name>
<feature type="signal peptide" evidence="1">
    <location>
        <begin position="1"/>
        <end position="30"/>
    </location>
</feature>
<evidence type="ECO:0000313" key="3">
    <source>
        <dbReference type="Proteomes" id="UP001210865"/>
    </source>
</evidence>
<feature type="chain" id="PRO_5046054964" evidence="1">
    <location>
        <begin position="31"/>
        <end position="170"/>
    </location>
</feature>
<dbReference type="Gene3D" id="2.30.30.40">
    <property type="entry name" value="SH3 Domains"/>
    <property type="match status" value="1"/>
</dbReference>
<sequence>MRAIGKRLKRMKGIVGIALVAVLSGGWAHAAPPPQRETPYWASLSASQARMRTGPGRNYPVNWFYQRQNLPVQVLEVYPGWRKIRDPDGAEGWMIGNLVSDQRTGMIKGGTVDLLDAPHDGAKLLWRAEAGVIGTLSRCADGWCRFDVKGRGGFVEEAKLWGVDPGETVK</sequence>
<keyword evidence="3" id="KW-1185">Reference proteome</keyword>
<dbReference type="Proteomes" id="UP001210865">
    <property type="component" value="Chromosome"/>
</dbReference>
<gene>
    <name evidence="2" type="ORF">PBT88_18145</name>
</gene>
<proteinExistence type="predicted"/>
<evidence type="ECO:0000313" key="2">
    <source>
        <dbReference type="EMBL" id="WBO22056.1"/>
    </source>
</evidence>
<dbReference type="EMBL" id="CP115174">
    <property type="protein sequence ID" value="WBO22056.1"/>
    <property type="molecule type" value="Genomic_DNA"/>
</dbReference>
<keyword evidence="1" id="KW-0732">Signal</keyword>
<organism evidence="2 3">
    <name type="scientific">Sphingomonas abietis</name>
    <dbReference type="NCBI Taxonomy" id="3012344"/>
    <lineage>
        <taxon>Bacteria</taxon>
        <taxon>Pseudomonadati</taxon>
        <taxon>Pseudomonadota</taxon>
        <taxon>Alphaproteobacteria</taxon>
        <taxon>Sphingomonadales</taxon>
        <taxon>Sphingomonadaceae</taxon>
        <taxon>Sphingomonas</taxon>
    </lineage>
</organism>
<protein>
    <submittedName>
        <fullName evidence="2">SH3 domain-containing protein</fullName>
    </submittedName>
</protein>
<evidence type="ECO:0000256" key="1">
    <source>
        <dbReference type="SAM" id="SignalP"/>
    </source>
</evidence>
<accession>A0ABY7NRD5</accession>
<dbReference type="InterPro" id="IPR010466">
    <property type="entry name" value="DUF1058"/>
</dbReference>